<gene>
    <name evidence="2" type="ORF">D1B31_16530</name>
</gene>
<comment type="caution">
    <text evidence="2">The sequence shown here is derived from an EMBL/GenBank/DDBJ whole genome shotgun (WGS) entry which is preliminary data.</text>
</comment>
<dbReference type="InterPro" id="IPR046748">
    <property type="entry name" value="HipA_2"/>
</dbReference>
<evidence type="ECO:0000313" key="2">
    <source>
        <dbReference type="EMBL" id="RHW37366.1"/>
    </source>
</evidence>
<name>A0A417YRJ2_9BACI</name>
<proteinExistence type="predicted"/>
<dbReference type="AlphaFoldDB" id="A0A417YRJ2"/>
<dbReference type="Proteomes" id="UP000284416">
    <property type="component" value="Unassembled WGS sequence"/>
</dbReference>
<organism evidence="2 3">
    <name type="scientific">Neobacillus notoginsengisoli</name>
    <dbReference type="NCBI Taxonomy" id="1578198"/>
    <lineage>
        <taxon>Bacteria</taxon>
        <taxon>Bacillati</taxon>
        <taxon>Bacillota</taxon>
        <taxon>Bacilli</taxon>
        <taxon>Bacillales</taxon>
        <taxon>Bacillaceae</taxon>
        <taxon>Neobacillus</taxon>
    </lineage>
</organism>
<evidence type="ECO:0000313" key="3">
    <source>
        <dbReference type="Proteomes" id="UP000284416"/>
    </source>
</evidence>
<keyword evidence="3" id="KW-1185">Reference proteome</keyword>
<reference evidence="2 3" key="1">
    <citation type="journal article" date="2017" name="Int. J. Syst. Evol. Microbiol.">
        <title>Bacillus notoginsengisoli sp. nov., a novel bacterium isolated from the rhizosphere of Panax notoginseng.</title>
        <authorList>
            <person name="Zhang M.Y."/>
            <person name="Cheng J."/>
            <person name="Cai Y."/>
            <person name="Zhang T.Y."/>
            <person name="Wu Y.Y."/>
            <person name="Manikprabhu D."/>
            <person name="Li W.J."/>
            <person name="Zhang Y.X."/>
        </authorList>
    </citation>
    <scope>NUCLEOTIDE SEQUENCE [LARGE SCALE GENOMIC DNA]</scope>
    <source>
        <strain evidence="2 3">JCM 30743</strain>
    </source>
</reference>
<protein>
    <recommendedName>
        <fullName evidence="1">HipA-like kinase domain-containing protein</fullName>
    </recommendedName>
</protein>
<accession>A0A417YRJ2</accession>
<dbReference type="Pfam" id="PF20613">
    <property type="entry name" value="HipA_2"/>
    <property type="match status" value="1"/>
</dbReference>
<feature type="domain" description="HipA-like kinase" evidence="1">
    <location>
        <begin position="10"/>
        <end position="227"/>
    </location>
</feature>
<evidence type="ECO:0000259" key="1">
    <source>
        <dbReference type="Pfam" id="PF20613"/>
    </source>
</evidence>
<dbReference type="OrthoDB" id="2939938at2"/>
<sequence>MSVTTTKYLGPMGSGFTNPQLFECSDGKMYVVKLMSNQQGLRTLPNELIAYRLGRLMKLPVVKGKIVKITAEFLDAHPELKGVAEPGPHFGSLYIAKSIHARKRAIQRCSNLHELPKFIVFDYWINNDDRYNNSRNFIIDKNRWKIHLIDHGSCFCGAEWRIDKLNKHFRNVYPHWGEVSLRFLPYMDGPSPFKKALNLLESITEKQIWDCTKGLPKEWKVSDEELECLVRHLVNRKPLVQKALEEIRPKFPIWSKHRD</sequence>
<dbReference type="EMBL" id="QWEG01000010">
    <property type="protein sequence ID" value="RHW37366.1"/>
    <property type="molecule type" value="Genomic_DNA"/>
</dbReference>
<dbReference type="RefSeq" id="WP_118922391.1">
    <property type="nucleotide sequence ID" value="NZ_QWEG01000010.1"/>
</dbReference>